<evidence type="ECO:0000256" key="1">
    <source>
        <dbReference type="SAM" id="MobiDB-lite"/>
    </source>
</evidence>
<gene>
    <name evidence="3" type="ORF">NOR51B_1257</name>
</gene>
<proteinExistence type="predicted"/>
<evidence type="ECO:0000313" key="4">
    <source>
        <dbReference type="Proteomes" id="UP000004699"/>
    </source>
</evidence>
<evidence type="ECO:0000313" key="3">
    <source>
        <dbReference type="EMBL" id="EED35312.1"/>
    </source>
</evidence>
<name>B8KW38_9GAMM</name>
<keyword evidence="4" id="KW-1185">Reference proteome</keyword>
<feature type="region of interest" description="Disordered" evidence="1">
    <location>
        <begin position="29"/>
        <end position="91"/>
    </location>
</feature>
<dbReference type="HOGENOM" id="CLU_2423412_0_0_6"/>
<dbReference type="Proteomes" id="UP000004699">
    <property type="component" value="Unassembled WGS sequence"/>
</dbReference>
<dbReference type="STRING" id="565045.NOR51B_1257"/>
<accession>B8KW38</accession>
<sequence length="91" mass="9739">MIETALKHIVLALFMATVPLATVVAQTERPDAEAELPDPEPAATQSAGIEAREEETEEAPKESADSGLSPLDYEPSESISEDRSVSFPVDI</sequence>
<dbReference type="RefSeq" id="WP_009020058.1">
    <property type="nucleotide sequence ID" value="NZ_DS999411.1"/>
</dbReference>
<keyword evidence="2" id="KW-0732">Signal</keyword>
<feature type="signal peptide" evidence="2">
    <location>
        <begin position="1"/>
        <end position="21"/>
    </location>
</feature>
<dbReference type="EMBL" id="DS999411">
    <property type="protein sequence ID" value="EED35312.1"/>
    <property type="molecule type" value="Genomic_DNA"/>
</dbReference>
<feature type="chain" id="PRO_5002873607" evidence="2">
    <location>
        <begin position="22"/>
        <end position="91"/>
    </location>
</feature>
<protein>
    <submittedName>
        <fullName evidence="3">Uncharacterized protein</fullName>
    </submittedName>
</protein>
<dbReference type="AlphaFoldDB" id="B8KW38"/>
<organism evidence="3 4">
    <name type="scientific">Luminiphilus syltensis NOR5-1B</name>
    <dbReference type="NCBI Taxonomy" id="565045"/>
    <lineage>
        <taxon>Bacteria</taxon>
        <taxon>Pseudomonadati</taxon>
        <taxon>Pseudomonadota</taxon>
        <taxon>Gammaproteobacteria</taxon>
        <taxon>Cellvibrionales</taxon>
        <taxon>Halieaceae</taxon>
        <taxon>Luminiphilus</taxon>
    </lineage>
</organism>
<evidence type="ECO:0000256" key="2">
    <source>
        <dbReference type="SAM" id="SignalP"/>
    </source>
</evidence>
<reference evidence="4" key="1">
    <citation type="journal article" date="2013" name="BMC Microbiol.">
        <title>Taxonomy and evolution of bacteriochlorophyll a-containing members of the OM60/NOR5 clade of marine gammaproteobacteria: description of Luminiphilus syltensis gen. nov., sp. nov., reclassification of Haliea rubra as Pseudohaliea rubra gen. nov., comb. nov., and emendation of Chromatocurvus halotolerans.</title>
        <authorList>
            <person name="Spring S."/>
            <person name="Riedel T."/>
            <person name="Sproer C."/>
            <person name="Yan S."/>
            <person name="Harder J."/>
            <person name="Fuchs B.M."/>
        </authorList>
    </citation>
    <scope>NUCLEOTIDE SEQUENCE [LARGE SCALE GENOMIC DNA]</scope>
    <source>
        <strain evidence="4">NOR51-B</strain>
    </source>
</reference>